<dbReference type="STRING" id="945553.A0A0D2MA98"/>
<feature type="compositionally biased region" description="Low complexity" evidence="1">
    <location>
        <begin position="207"/>
        <end position="219"/>
    </location>
</feature>
<gene>
    <name evidence="3" type="ORF">HYPSUDRAFT_826521</name>
</gene>
<organism evidence="3 4">
    <name type="scientific">Hypholoma sublateritium (strain FD-334 SS-4)</name>
    <dbReference type="NCBI Taxonomy" id="945553"/>
    <lineage>
        <taxon>Eukaryota</taxon>
        <taxon>Fungi</taxon>
        <taxon>Dikarya</taxon>
        <taxon>Basidiomycota</taxon>
        <taxon>Agaricomycotina</taxon>
        <taxon>Agaricomycetes</taxon>
        <taxon>Agaricomycetidae</taxon>
        <taxon>Agaricales</taxon>
        <taxon>Agaricineae</taxon>
        <taxon>Strophariaceae</taxon>
        <taxon>Hypholoma</taxon>
    </lineage>
</organism>
<evidence type="ECO:0000256" key="1">
    <source>
        <dbReference type="SAM" id="MobiDB-lite"/>
    </source>
</evidence>
<feature type="compositionally biased region" description="Basic and acidic residues" evidence="1">
    <location>
        <begin position="90"/>
        <end position="123"/>
    </location>
</feature>
<evidence type="ECO:0000313" key="4">
    <source>
        <dbReference type="Proteomes" id="UP000054270"/>
    </source>
</evidence>
<keyword evidence="4" id="KW-1185">Reference proteome</keyword>
<evidence type="ECO:0000313" key="3">
    <source>
        <dbReference type="EMBL" id="KJA20268.1"/>
    </source>
</evidence>
<feature type="region of interest" description="Disordered" evidence="1">
    <location>
        <begin position="297"/>
        <end position="318"/>
    </location>
</feature>
<dbReference type="Proteomes" id="UP000054270">
    <property type="component" value="Unassembled WGS sequence"/>
</dbReference>
<feature type="region of interest" description="Disordered" evidence="1">
    <location>
        <begin position="54"/>
        <end position="272"/>
    </location>
</feature>
<keyword evidence="2" id="KW-0732">Signal</keyword>
<name>A0A0D2MA98_HYPSF</name>
<evidence type="ECO:0000256" key="2">
    <source>
        <dbReference type="SAM" id="SignalP"/>
    </source>
</evidence>
<proteinExistence type="predicted"/>
<sequence>MHLALFGVVVSVFPLNKSARVLVRFCTMTEYDYSPEAVDAYLRKQQQIARWVDKTNSKPWRDPYTPATPAAPRDRTLDDDAEPHRRRPSDRRDRPRDPARSWSRDRERDRPRELPRDPPDRRSSKPHKRHRSASHSVPGVPRPDPQRSYTVPPPLPLPPFPATYVKTGPTGYPYPPKLVSPRDSRHSSRSSETTRHPQAPSPTSYFPAPAQQQPPYSAPVYGSMRPPVRSQTTPYPYDAKYPPSSSASTPYFHGSNPSGYPNMSPPQKQFDWATAPQYPHSMYQPHKPPPLLKRLFLTLTGGNKQQRKGPRRKRSSSF</sequence>
<dbReference type="AlphaFoldDB" id="A0A0D2MA98"/>
<feature type="compositionally biased region" description="Basic residues" evidence="1">
    <location>
        <begin position="305"/>
        <end position="318"/>
    </location>
</feature>
<dbReference type="OMA" id="WATAPQY"/>
<feature type="chain" id="PRO_5002258632" evidence="2">
    <location>
        <begin position="20"/>
        <end position="318"/>
    </location>
</feature>
<feature type="signal peptide" evidence="2">
    <location>
        <begin position="1"/>
        <end position="19"/>
    </location>
</feature>
<feature type="compositionally biased region" description="Polar residues" evidence="1">
    <location>
        <begin position="243"/>
        <end position="267"/>
    </location>
</feature>
<protein>
    <submittedName>
        <fullName evidence="3">Uncharacterized protein</fullName>
    </submittedName>
</protein>
<accession>A0A0D2MA98</accession>
<dbReference type="OrthoDB" id="2976199at2759"/>
<reference evidence="4" key="1">
    <citation type="submission" date="2014-04" db="EMBL/GenBank/DDBJ databases">
        <title>Evolutionary Origins and Diversification of the Mycorrhizal Mutualists.</title>
        <authorList>
            <consortium name="DOE Joint Genome Institute"/>
            <consortium name="Mycorrhizal Genomics Consortium"/>
            <person name="Kohler A."/>
            <person name="Kuo A."/>
            <person name="Nagy L.G."/>
            <person name="Floudas D."/>
            <person name="Copeland A."/>
            <person name="Barry K.W."/>
            <person name="Cichocki N."/>
            <person name="Veneault-Fourrey C."/>
            <person name="LaButti K."/>
            <person name="Lindquist E.A."/>
            <person name="Lipzen A."/>
            <person name="Lundell T."/>
            <person name="Morin E."/>
            <person name="Murat C."/>
            <person name="Riley R."/>
            <person name="Ohm R."/>
            <person name="Sun H."/>
            <person name="Tunlid A."/>
            <person name="Henrissat B."/>
            <person name="Grigoriev I.V."/>
            <person name="Hibbett D.S."/>
            <person name="Martin F."/>
        </authorList>
    </citation>
    <scope>NUCLEOTIDE SEQUENCE [LARGE SCALE GENOMIC DNA]</scope>
    <source>
        <strain evidence="4">FD-334 SS-4</strain>
    </source>
</reference>
<dbReference type="EMBL" id="KN817569">
    <property type="protein sequence ID" value="KJA20268.1"/>
    <property type="molecule type" value="Genomic_DNA"/>
</dbReference>
<feature type="compositionally biased region" description="Pro residues" evidence="1">
    <location>
        <begin position="151"/>
        <end position="161"/>
    </location>
</feature>
<feature type="compositionally biased region" description="Basic residues" evidence="1">
    <location>
        <begin position="124"/>
        <end position="133"/>
    </location>
</feature>